<dbReference type="InterPro" id="IPR051064">
    <property type="entry name" value="SEC14/CRAL-TRIO_domain"/>
</dbReference>
<accession>A0A9N8D9A9</accession>
<dbReference type="SUPFAM" id="SSF46938">
    <property type="entry name" value="CRAL/TRIO N-terminal domain"/>
    <property type="match status" value="1"/>
</dbReference>
<dbReference type="EMBL" id="CAICTM010000043">
    <property type="protein sequence ID" value="CAB9498712.1"/>
    <property type="molecule type" value="Genomic_DNA"/>
</dbReference>
<proteinExistence type="predicted"/>
<keyword evidence="3" id="KW-1185">Reference proteome</keyword>
<dbReference type="SMART" id="SM00516">
    <property type="entry name" value="SEC14"/>
    <property type="match status" value="1"/>
</dbReference>
<comment type="caution">
    <text evidence="2">The sequence shown here is derived from an EMBL/GenBank/DDBJ whole genome shotgun (WGS) entry which is preliminary data.</text>
</comment>
<protein>
    <recommendedName>
        <fullName evidence="1">CRAL-TRIO domain-containing protein</fullName>
    </recommendedName>
</protein>
<dbReference type="SUPFAM" id="SSF52087">
    <property type="entry name" value="CRAL/TRIO domain"/>
    <property type="match status" value="1"/>
</dbReference>
<dbReference type="InterPro" id="IPR001251">
    <property type="entry name" value="CRAL-TRIO_dom"/>
</dbReference>
<feature type="domain" description="CRAL-TRIO" evidence="1">
    <location>
        <begin position="123"/>
        <end position="311"/>
    </location>
</feature>
<dbReference type="PANTHER" id="PTHR23324:SF83">
    <property type="entry name" value="SEC14-LIKE PROTEIN 2"/>
    <property type="match status" value="1"/>
</dbReference>
<dbReference type="CDD" id="cd00170">
    <property type="entry name" value="SEC14"/>
    <property type="match status" value="1"/>
</dbReference>
<dbReference type="Gene3D" id="3.40.525.10">
    <property type="entry name" value="CRAL-TRIO lipid binding domain"/>
    <property type="match status" value="1"/>
</dbReference>
<dbReference type="Pfam" id="PF00650">
    <property type="entry name" value="CRAL_TRIO"/>
    <property type="match status" value="1"/>
</dbReference>
<dbReference type="Proteomes" id="UP001153069">
    <property type="component" value="Unassembled WGS sequence"/>
</dbReference>
<name>A0A9N8D9A9_9STRA</name>
<dbReference type="PROSITE" id="PS50191">
    <property type="entry name" value="CRAL_TRIO"/>
    <property type="match status" value="1"/>
</dbReference>
<reference evidence="2" key="1">
    <citation type="submission" date="2020-06" db="EMBL/GenBank/DDBJ databases">
        <authorList>
            <consortium name="Plant Systems Biology data submission"/>
        </authorList>
    </citation>
    <scope>NUCLEOTIDE SEQUENCE</scope>
    <source>
        <strain evidence="2">D6</strain>
    </source>
</reference>
<gene>
    <name evidence="2" type="ORF">SEMRO_43_G026371.1</name>
</gene>
<dbReference type="InterPro" id="IPR036273">
    <property type="entry name" value="CRAL/TRIO_N_dom_sf"/>
</dbReference>
<evidence type="ECO:0000313" key="2">
    <source>
        <dbReference type="EMBL" id="CAB9498712.1"/>
    </source>
</evidence>
<evidence type="ECO:0000259" key="1">
    <source>
        <dbReference type="PROSITE" id="PS50191"/>
    </source>
</evidence>
<dbReference type="InterPro" id="IPR036865">
    <property type="entry name" value="CRAL-TRIO_dom_sf"/>
</dbReference>
<dbReference type="OrthoDB" id="73007at2759"/>
<dbReference type="PANTHER" id="PTHR23324">
    <property type="entry name" value="SEC14 RELATED PROTEIN"/>
    <property type="match status" value="1"/>
</dbReference>
<evidence type="ECO:0000313" key="3">
    <source>
        <dbReference type="Proteomes" id="UP001153069"/>
    </source>
</evidence>
<dbReference type="AlphaFoldDB" id="A0A9N8D9A9"/>
<sequence length="330" mass="38450">MEHSIDSHITQFLTSFGANQTMTSWPWMKGVEVAIADPVEPVCTEDDRPAVKALILKHSEKIDKIKTALEDDPLYNPKKHDDLWILRFWLSHKKSKAAIEAAKHTLEFRKKYHLDELDIRKMPPQEVKDGKLAEYNAAWKRKDGIVCYHPDPKRGVIVFIAVEARDQNVLVEKLSEDYWLPALLYLDEYSFQCLDYVTRTTGRLTKLIRFADCRGLSLGGLNMECTRRDARFMALMEDCYPQMTECIFVCNAPTLIGVIWKTFSPFFPKRVRSKFDIVYPKDNAKDHKKLLRYISEENIPDIHEGKNPASPEKCTSDETSNKRAEVYWWW</sequence>
<organism evidence="2 3">
    <name type="scientific">Seminavis robusta</name>
    <dbReference type="NCBI Taxonomy" id="568900"/>
    <lineage>
        <taxon>Eukaryota</taxon>
        <taxon>Sar</taxon>
        <taxon>Stramenopiles</taxon>
        <taxon>Ochrophyta</taxon>
        <taxon>Bacillariophyta</taxon>
        <taxon>Bacillariophyceae</taxon>
        <taxon>Bacillariophycidae</taxon>
        <taxon>Naviculales</taxon>
        <taxon>Naviculaceae</taxon>
        <taxon>Seminavis</taxon>
    </lineage>
</organism>
<dbReference type="GO" id="GO:0005737">
    <property type="term" value="C:cytoplasm"/>
    <property type="evidence" value="ECO:0007669"/>
    <property type="project" value="TreeGrafter"/>
</dbReference>